<dbReference type="GO" id="GO:0004536">
    <property type="term" value="F:DNA nuclease activity"/>
    <property type="evidence" value="ECO:0007669"/>
    <property type="project" value="InterPro"/>
</dbReference>
<evidence type="ECO:0000313" key="4">
    <source>
        <dbReference type="EMBL" id="RZS94040.1"/>
    </source>
</evidence>
<dbReference type="Proteomes" id="UP000292927">
    <property type="component" value="Unassembled WGS sequence"/>
</dbReference>
<gene>
    <name evidence="4" type="ORF">EV209_2405</name>
</gene>
<dbReference type="SUPFAM" id="SSF51556">
    <property type="entry name" value="Metallo-dependent hydrolases"/>
    <property type="match status" value="1"/>
</dbReference>
<dbReference type="GO" id="GO:0046872">
    <property type="term" value="F:metal ion binding"/>
    <property type="evidence" value="ECO:0007669"/>
    <property type="project" value="UniProtKB-KW"/>
</dbReference>
<dbReference type="InterPro" id="IPR001130">
    <property type="entry name" value="TatD-like"/>
</dbReference>
<dbReference type="PIRSF" id="PIRSF005902">
    <property type="entry name" value="DNase_TatD"/>
    <property type="match status" value="1"/>
</dbReference>
<dbReference type="PANTHER" id="PTHR46124:SF2">
    <property type="entry name" value="D-AMINOACYL-TRNA DEACYLASE"/>
    <property type="match status" value="1"/>
</dbReference>
<evidence type="ECO:0000313" key="5">
    <source>
        <dbReference type="Proteomes" id="UP000292927"/>
    </source>
</evidence>
<dbReference type="NCBIfam" id="TIGR00010">
    <property type="entry name" value="YchF/TatD family DNA exonuclease"/>
    <property type="match status" value="1"/>
</dbReference>
<dbReference type="FunFam" id="3.20.20.140:FF:000005">
    <property type="entry name" value="TatD family hydrolase"/>
    <property type="match status" value="1"/>
</dbReference>
<dbReference type="GO" id="GO:0005829">
    <property type="term" value="C:cytosol"/>
    <property type="evidence" value="ECO:0007669"/>
    <property type="project" value="TreeGrafter"/>
</dbReference>
<comment type="caution">
    <text evidence="4">The sequence shown here is derived from an EMBL/GenBank/DDBJ whole genome shotgun (WGS) entry which is preliminary data.</text>
</comment>
<dbReference type="OrthoDB" id="9810005at2"/>
<dbReference type="InterPro" id="IPR032466">
    <property type="entry name" value="Metal_Hydrolase"/>
</dbReference>
<proteinExistence type="predicted"/>
<reference evidence="4 5" key="1">
    <citation type="submission" date="2019-02" db="EMBL/GenBank/DDBJ databases">
        <title>Genomic Encyclopedia of Type Strains, Phase IV (KMG-IV): sequencing the most valuable type-strain genomes for metagenomic binning, comparative biology and taxonomic classification.</title>
        <authorList>
            <person name="Goeker M."/>
        </authorList>
    </citation>
    <scope>NUCLEOTIDE SEQUENCE [LARGE SCALE GENOMIC DNA]</scope>
    <source>
        <strain evidence="4 5">DSM 29486</strain>
    </source>
</reference>
<keyword evidence="5" id="KW-1185">Reference proteome</keyword>
<dbReference type="CDD" id="cd01310">
    <property type="entry name" value="TatD_DNAse"/>
    <property type="match status" value="1"/>
</dbReference>
<dbReference type="Gene3D" id="3.20.20.140">
    <property type="entry name" value="Metal-dependent hydrolases"/>
    <property type="match status" value="1"/>
</dbReference>
<protein>
    <submittedName>
        <fullName evidence="4">TatD DNase family protein</fullName>
    </submittedName>
</protein>
<dbReference type="RefSeq" id="WP_130435675.1">
    <property type="nucleotide sequence ID" value="NZ_SGXF01000005.1"/>
</dbReference>
<feature type="binding site" evidence="3">
    <location>
        <position position="8"/>
    </location>
    <ligand>
        <name>a divalent metal cation</name>
        <dbReference type="ChEBI" id="CHEBI:60240"/>
        <label>1</label>
    </ligand>
</feature>
<organism evidence="4 5">
    <name type="scientific">Cuneatibacter caecimuris</name>
    <dbReference type="NCBI Taxonomy" id="1796618"/>
    <lineage>
        <taxon>Bacteria</taxon>
        <taxon>Bacillati</taxon>
        <taxon>Bacillota</taxon>
        <taxon>Clostridia</taxon>
        <taxon>Lachnospirales</taxon>
        <taxon>Lachnospiraceae</taxon>
        <taxon>Cuneatibacter</taxon>
    </lineage>
</organism>
<keyword evidence="1 3" id="KW-0479">Metal-binding</keyword>
<dbReference type="Pfam" id="PF01026">
    <property type="entry name" value="TatD_DNase"/>
    <property type="match status" value="1"/>
</dbReference>
<dbReference type="EMBL" id="SGXF01000005">
    <property type="protein sequence ID" value="RZS94040.1"/>
    <property type="molecule type" value="Genomic_DNA"/>
</dbReference>
<feature type="binding site" evidence="3">
    <location>
        <position position="205"/>
    </location>
    <ligand>
        <name>a divalent metal cation</name>
        <dbReference type="ChEBI" id="CHEBI:60240"/>
        <label>1</label>
    </ligand>
</feature>
<accession>A0A4Q7P3Q2</accession>
<dbReference type="AlphaFoldDB" id="A0A4Q7P3Q2"/>
<dbReference type="InterPro" id="IPR015991">
    <property type="entry name" value="TatD/YcfH-like"/>
</dbReference>
<evidence type="ECO:0000256" key="3">
    <source>
        <dbReference type="PIRSR" id="PIRSR005902-1"/>
    </source>
</evidence>
<sequence length="265" mass="29658">MNGIIDTHAHYDDAQFDEDREALLSGLPDEKISLVVNVSASLDSSVRTVELTKGYANVYGAVGVHPDAAAELDEDGFARLRKLACLPKIVAVGEIGLDYYWDASEREVQKKWFIRQMELAQELKLPFIVHSREAAEDTLRLVRQVDNGRTGGVIHCFSYSREMAAEYLKMGYYLGIGGVVTFKNARKLKEVVEEAPLDRLVLETDSPYLAPVPFRGKRNTSWNLPLVAEEIGRIRGLSEEEVVRITAENALRLYGLDALEEEKNG</sequence>
<feature type="binding site" evidence="3">
    <location>
        <position position="10"/>
    </location>
    <ligand>
        <name>a divalent metal cation</name>
        <dbReference type="ChEBI" id="CHEBI:60240"/>
        <label>1</label>
    </ligand>
</feature>
<evidence type="ECO:0000256" key="2">
    <source>
        <dbReference type="ARBA" id="ARBA00022801"/>
    </source>
</evidence>
<feature type="binding site" evidence="3">
    <location>
        <position position="155"/>
    </location>
    <ligand>
        <name>a divalent metal cation</name>
        <dbReference type="ChEBI" id="CHEBI:60240"/>
        <label>2</label>
    </ligand>
</feature>
<keyword evidence="2" id="KW-0378">Hydrolase</keyword>
<dbReference type="GO" id="GO:0016788">
    <property type="term" value="F:hydrolase activity, acting on ester bonds"/>
    <property type="evidence" value="ECO:0007669"/>
    <property type="project" value="InterPro"/>
</dbReference>
<feature type="binding site" evidence="3">
    <location>
        <position position="130"/>
    </location>
    <ligand>
        <name>a divalent metal cation</name>
        <dbReference type="ChEBI" id="CHEBI:60240"/>
        <label>2</label>
    </ligand>
</feature>
<name>A0A4Q7P3Q2_9FIRM</name>
<evidence type="ECO:0000256" key="1">
    <source>
        <dbReference type="ARBA" id="ARBA00022723"/>
    </source>
</evidence>
<feature type="binding site" evidence="3">
    <location>
        <position position="94"/>
    </location>
    <ligand>
        <name>a divalent metal cation</name>
        <dbReference type="ChEBI" id="CHEBI:60240"/>
        <label>1</label>
    </ligand>
</feature>
<dbReference type="PANTHER" id="PTHR46124">
    <property type="entry name" value="D-AMINOACYL-TRNA DEACYLASE"/>
    <property type="match status" value="1"/>
</dbReference>